<dbReference type="EMBL" id="FNXT01001020">
    <property type="protein sequence ID" value="SZX70957.1"/>
    <property type="molecule type" value="Genomic_DNA"/>
</dbReference>
<feature type="region of interest" description="Disordered" evidence="10">
    <location>
        <begin position="1"/>
        <end position="65"/>
    </location>
</feature>
<dbReference type="InterPro" id="IPR002129">
    <property type="entry name" value="PyrdxlP-dep_de-COase"/>
</dbReference>
<feature type="region of interest" description="Disordered" evidence="10">
    <location>
        <begin position="536"/>
        <end position="558"/>
    </location>
</feature>
<dbReference type="InterPro" id="IPR015421">
    <property type="entry name" value="PyrdxlP-dep_Trfase_major"/>
</dbReference>
<evidence type="ECO:0000256" key="4">
    <source>
        <dbReference type="ARBA" id="ARBA00022898"/>
    </source>
</evidence>
<keyword evidence="4 7" id="KW-0663">Pyridoxal phosphate</keyword>
<protein>
    <recommendedName>
        <fullName evidence="3 9">Glutamate decarboxylase</fullName>
        <ecNumber evidence="3 9">4.1.1.15</ecNumber>
    </recommendedName>
</protein>
<dbReference type="AlphaFoldDB" id="A0A383VZT6"/>
<evidence type="ECO:0000313" key="11">
    <source>
        <dbReference type="EMBL" id="SZX70957.1"/>
    </source>
</evidence>
<keyword evidence="9" id="KW-0210">Decarboxylase</keyword>
<dbReference type="PANTHER" id="PTHR43321:SF3">
    <property type="entry name" value="GLUTAMATE DECARBOXYLASE"/>
    <property type="match status" value="1"/>
</dbReference>
<dbReference type="InterPro" id="IPR015424">
    <property type="entry name" value="PyrdxlP-dep_Trfase"/>
</dbReference>
<dbReference type="SUPFAM" id="SSF53383">
    <property type="entry name" value="PLP-dependent transferases"/>
    <property type="match status" value="1"/>
</dbReference>
<evidence type="ECO:0000256" key="9">
    <source>
        <dbReference type="RuleBase" id="RU361171"/>
    </source>
</evidence>
<evidence type="ECO:0000256" key="2">
    <source>
        <dbReference type="ARBA" id="ARBA00009533"/>
    </source>
</evidence>
<name>A0A383VZT6_TETOB</name>
<dbReference type="Pfam" id="PF00282">
    <property type="entry name" value="Pyridoxal_deC"/>
    <property type="match status" value="1"/>
</dbReference>
<dbReference type="Gene3D" id="3.90.1150.160">
    <property type="match status" value="1"/>
</dbReference>
<dbReference type="Gene3D" id="4.10.280.50">
    <property type="match status" value="1"/>
</dbReference>
<dbReference type="GO" id="GO:0030170">
    <property type="term" value="F:pyridoxal phosphate binding"/>
    <property type="evidence" value="ECO:0007669"/>
    <property type="project" value="InterPro"/>
</dbReference>
<keyword evidence="12" id="KW-1185">Reference proteome</keyword>
<evidence type="ECO:0000313" key="12">
    <source>
        <dbReference type="Proteomes" id="UP000256970"/>
    </source>
</evidence>
<evidence type="ECO:0000256" key="3">
    <source>
        <dbReference type="ARBA" id="ARBA00012421"/>
    </source>
</evidence>
<dbReference type="FunFam" id="3.40.640.10:FF:000017">
    <property type="entry name" value="Glutamate decarboxylase"/>
    <property type="match status" value="1"/>
</dbReference>
<dbReference type="EC" id="4.1.1.15" evidence="3 9"/>
<evidence type="ECO:0000256" key="10">
    <source>
        <dbReference type="SAM" id="MobiDB-lite"/>
    </source>
</evidence>
<dbReference type="GO" id="GO:0005829">
    <property type="term" value="C:cytosol"/>
    <property type="evidence" value="ECO:0007669"/>
    <property type="project" value="TreeGrafter"/>
</dbReference>
<dbReference type="STRING" id="3088.A0A383VZT6"/>
<accession>A0A383VZT6</accession>
<dbReference type="NCBIfam" id="TIGR01788">
    <property type="entry name" value="Glu-decarb-GAD"/>
    <property type="match status" value="1"/>
</dbReference>
<feature type="compositionally biased region" description="Polar residues" evidence="10">
    <location>
        <begin position="1"/>
        <end position="10"/>
    </location>
</feature>
<proteinExistence type="inferred from homology"/>
<evidence type="ECO:0000256" key="8">
    <source>
        <dbReference type="RuleBase" id="RU000382"/>
    </source>
</evidence>
<evidence type="ECO:0000256" key="5">
    <source>
        <dbReference type="ARBA" id="ARBA00023239"/>
    </source>
</evidence>
<comment type="catalytic activity">
    <reaction evidence="6 9">
        <text>L-glutamate + H(+) = 4-aminobutanoate + CO2</text>
        <dbReference type="Rhea" id="RHEA:17785"/>
        <dbReference type="ChEBI" id="CHEBI:15378"/>
        <dbReference type="ChEBI" id="CHEBI:16526"/>
        <dbReference type="ChEBI" id="CHEBI:29985"/>
        <dbReference type="ChEBI" id="CHEBI:59888"/>
        <dbReference type="EC" id="4.1.1.15"/>
    </reaction>
</comment>
<sequence>MATAGNNATTADLAPASAPEAPSSSSQQQGSKGSSLPHSLSKDRRIAEHASGRPLNLQGSKTLDWGEDAPEELQGLEHDASLHVFSAGYDVYALPKHHMPRRGMPAAVAAQGITDLRQLDHNPRLNMASFVTTWMEPEVTQLMQDCLNVNLVDKDEYPSTTDIHNRCVSMLAALYHCPTPPDKAVGSGTVGSSEAIMLAGLAMKKKWQARRKLAGLPTDKPNLVMSYTVQVCWEKFCRYWDVEENYVTVEEGRYGITPELARQKIDENTIGVVGILGSTYNGEFEDIKGLNDMLEEVNREHPDWQVPLHVDAASGGFIAPFSYPELQWDFRLPWVKSINVSGHKYGLVYPGMGWVLWREPGDVPDDLVFHINYLGSDQASITLNFSRGAASVVGQYYQLLRLGRDGYTSVMANLATIAARLAAGILETGEFEVLSRPEGVPLVAFRLTQKTDEQGNPVDRGFDEYDVSDRLKEHGWVLPAYTMPPNARDVKLLRAVIRVDHSMTLVEKLIGHISEALALLALHESRSEASILRHLRQHKQHHRHKSSPHLQVKTTSQC</sequence>
<keyword evidence="5 8" id="KW-0456">Lyase</keyword>
<reference evidence="11 12" key="1">
    <citation type="submission" date="2016-10" db="EMBL/GenBank/DDBJ databases">
        <authorList>
            <person name="Cai Z."/>
        </authorList>
    </citation>
    <scope>NUCLEOTIDE SEQUENCE [LARGE SCALE GENOMIC DNA]</scope>
</reference>
<dbReference type="PANTHER" id="PTHR43321">
    <property type="entry name" value="GLUTAMATE DECARBOXYLASE"/>
    <property type="match status" value="1"/>
</dbReference>
<dbReference type="Gene3D" id="3.40.640.10">
    <property type="entry name" value="Type I PLP-dependent aspartate aminotransferase-like (Major domain)"/>
    <property type="match status" value="1"/>
</dbReference>
<comment type="similarity">
    <text evidence="2 8">Belongs to the group II decarboxylase family.</text>
</comment>
<feature type="compositionally biased region" description="Basic residues" evidence="10">
    <location>
        <begin position="536"/>
        <end position="547"/>
    </location>
</feature>
<evidence type="ECO:0000256" key="1">
    <source>
        <dbReference type="ARBA" id="ARBA00001933"/>
    </source>
</evidence>
<dbReference type="InterPro" id="IPR010107">
    <property type="entry name" value="Glutamate_decarboxylase"/>
</dbReference>
<feature type="modified residue" description="N6-(pyridoxal phosphate)lysine" evidence="7">
    <location>
        <position position="344"/>
    </location>
</feature>
<comment type="cofactor">
    <cofactor evidence="1 7 8">
        <name>pyridoxal 5'-phosphate</name>
        <dbReference type="ChEBI" id="CHEBI:597326"/>
    </cofactor>
</comment>
<feature type="compositionally biased region" description="Basic and acidic residues" evidence="10">
    <location>
        <begin position="40"/>
        <end position="51"/>
    </location>
</feature>
<dbReference type="Proteomes" id="UP000256970">
    <property type="component" value="Unassembled WGS sequence"/>
</dbReference>
<evidence type="ECO:0000256" key="7">
    <source>
        <dbReference type="PIRSR" id="PIRSR602129-50"/>
    </source>
</evidence>
<dbReference type="GO" id="GO:0006538">
    <property type="term" value="P:L-glutamate catabolic process"/>
    <property type="evidence" value="ECO:0007669"/>
    <property type="project" value="TreeGrafter"/>
</dbReference>
<dbReference type="GO" id="GO:0004351">
    <property type="term" value="F:glutamate decarboxylase activity"/>
    <property type="evidence" value="ECO:0007669"/>
    <property type="project" value="UniProtKB-EC"/>
</dbReference>
<organism evidence="11 12">
    <name type="scientific">Tetradesmus obliquus</name>
    <name type="common">Green alga</name>
    <name type="synonym">Acutodesmus obliquus</name>
    <dbReference type="NCBI Taxonomy" id="3088"/>
    <lineage>
        <taxon>Eukaryota</taxon>
        <taxon>Viridiplantae</taxon>
        <taxon>Chlorophyta</taxon>
        <taxon>core chlorophytes</taxon>
        <taxon>Chlorophyceae</taxon>
        <taxon>CS clade</taxon>
        <taxon>Sphaeropleales</taxon>
        <taxon>Scenedesmaceae</taxon>
        <taxon>Tetradesmus</taxon>
    </lineage>
</organism>
<feature type="compositionally biased region" description="Low complexity" evidence="10">
    <location>
        <begin position="14"/>
        <end position="35"/>
    </location>
</feature>
<feature type="compositionally biased region" description="Polar residues" evidence="10">
    <location>
        <begin position="548"/>
        <end position="558"/>
    </location>
</feature>
<evidence type="ECO:0000256" key="6">
    <source>
        <dbReference type="ARBA" id="ARBA00048868"/>
    </source>
</evidence>
<gene>
    <name evidence="11" type="ORF">BQ4739_LOCUS11113</name>
</gene>